<evidence type="ECO:0000313" key="2">
    <source>
        <dbReference type="Proteomes" id="UP000018936"/>
    </source>
</evidence>
<dbReference type="PANTHER" id="PTHR47827">
    <property type="entry name" value="AHD DOMAIN-CONTAINING PROTEIN"/>
    <property type="match status" value="1"/>
</dbReference>
<reference evidence="1 2" key="1">
    <citation type="journal article" date="2013" name="Proc. Natl. Acad. Sci. U.S.A.">
        <title>The king cobra genome reveals dynamic gene evolution and adaptation in the snake venom system.</title>
        <authorList>
            <person name="Vonk F.J."/>
            <person name="Casewell N.R."/>
            <person name="Henkel C.V."/>
            <person name="Heimberg A.M."/>
            <person name="Jansen H.J."/>
            <person name="McCleary R.J."/>
            <person name="Kerkkamp H.M."/>
            <person name="Vos R.A."/>
            <person name="Guerreiro I."/>
            <person name="Calvete J.J."/>
            <person name="Wuster W."/>
            <person name="Woods A.E."/>
            <person name="Logan J.M."/>
            <person name="Harrison R.A."/>
            <person name="Castoe T.A."/>
            <person name="de Koning A.P."/>
            <person name="Pollock D.D."/>
            <person name="Yandell M."/>
            <person name="Calderon D."/>
            <person name="Renjifo C."/>
            <person name="Currier R.B."/>
            <person name="Salgado D."/>
            <person name="Pla D."/>
            <person name="Sanz L."/>
            <person name="Hyder A.S."/>
            <person name="Ribeiro J.M."/>
            <person name="Arntzen J.W."/>
            <person name="van den Thillart G.E."/>
            <person name="Boetzer M."/>
            <person name="Pirovano W."/>
            <person name="Dirks R.P."/>
            <person name="Spaink H.P."/>
            <person name="Duboule D."/>
            <person name="McGlinn E."/>
            <person name="Kini R.M."/>
            <person name="Richardson M.K."/>
        </authorList>
    </citation>
    <scope>NUCLEOTIDE SEQUENCE</scope>
    <source>
        <tissue evidence="1">Blood</tissue>
    </source>
</reference>
<accession>V8NMP0</accession>
<protein>
    <submittedName>
        <fullName evidence="1">Protein ENL</fullName>
    </submittedName>
</protein>
<dbReference type="AlphaFoldDB" id="V8NMP0"/>
<dbReference type="OrthoDB" id="10053467at2759"/>
<organism evidence="1 2">
    <name type="scientific">Ophiophagus hannah</name>
    <name type="common">King cobra</name>
    <name type="synonym">Naja hannah</name>
    <dbReference type="NCBI Taxonomy" id="8665"/>
    <lineage>
        <taxon>Eukaryota</taxon>
        <taxon>Metazoa</taxon>
        <taxon>Chordata</taxon>
        <taxon>Craniata</taxon>
        <taxon>Vertebrata</taxon>
        <taxon>Euteleostomi</taxon>
        <taxon>Lepidosauria</taxon>
        <taxon>Squamata</taxon>
        <taxon>Bifurcata</taxon>
        <taxon>Unidentata</taxon>
        <taxon>Episquamata</taxon>
        <taxon>Toxicofera</taxon>
        <taxon>Serpentes</taxon>
        <taxon>Colubroidea</taxon>
        <taxon>Elapidae</taxon>
        <taxon>Elapinae</taxon>
        <taxon>Ophiophagus</taxon>
    </lineage>
</organism>
<dbReference type="GO" id="GO:0003682">
    <property type="term" value="F:chromatin binding"/>
    <property type="evidence" value="ECO:0007669"/>
    <property type="project" value="TreeGrafter"/>
</dbReference>
<dbReference type="GO" id="GO:0008023">
    <property type="term" value="C:transcription elongation factor complex"/>
    <property type="evidence" value="ECO:0007669"/>
    <property type="project" value="TreeGrafter"/>
</dbReference>
<dbReference type="GO" id="GO:0045893">
    <property type="term" value="P:positive regulation of DNA-templated transcription"/>
    <property type="evidence" value="ECO:0007669"/>
    <property type="project" value="TreeGrafter"/>
</dbReference>
<name>V8NMP0_OPHHA</name>
<proteinExistence type="predicted"/>
<gene>
    <name evidence="1" type="primary">MLLT1</name>
    <name evidence="1" type="ORF">L345_11443</name>
</gene>
<evidence type="ECO:0000313" key="1">
    <source>
        <dbReference type="EMBL" id="ETE62802.1"/>
    </source>
</evidence>
<feature type="non-terminal residue" evidence="1">
    <location>
        <position position="1"/>
    </location>
</feature>
<comment type="caution">
    <text evidence="1">The sequence shown here is derived from an EMBL/GenBank/DDBJ whole genome shotgun (WGS) entry which is preliminary data.</text>
</comment>
<dbReference type="InterPro" id="IPR038704">
    <property type="entry name" value="YEAST_sf"/>
</dbReference>
<dbReference type="InterPro" id="IPR052790">
    <property type="entry name" value="YEATS_domain"/>
</dbReference>
<dbReference type="Gene3D" id="2.60.40.1970">
    <property type="entry name" value="YEATS domain"/>
    <property type="match status" value="1"/>
</dbReference>
<keyword evidence="2" id="KW-1185">Reference proteome</keyword>
<dbReference type="PANTHER" id="PTHR47827:SF4">
    <property type="entry name" value="PROTEIN ENL"/>
    <property type="match status" value="1"/>
</dbReference>
<dbReference type="Proteomes" id="UP000018936">
    <property type="component" value="Unassembled WGS sequence"/>
</dbReference>
<sequence>MALNAPILYFDPAFNVYATEGFANDVEEPKKVCFTYDLFLNLEGNPPVNHLRCEKLTFNNPTKEFRHKLIKAGGFQLRLQLRLGFRALSEPQSRCVAFGRLPLPSKSSLG</sequence>
<dbReference type="EMBL" id="AZIM01003055">
    <property type="protein sequence ID" value="ETE62802.1"/>
    <property type="molecule type" value="Genomic_DNA"/>
</dbReference>